<evidence type="ECO:0000259" key="1">
    <source>
        <dbReference type="Pfam" id="PF13649"/>
    </source>
</evidence>
<dbReference type="InterPro" id="IPR041698">
    <property type="entry name" value="Methyltransf_25"/>
</dbReference>
<evidence type="ECO:0000313" key="2">
    <source>
        <dbReference type="EMBL" id="QUW04571.1"/>
    </source>
</evidence>
<organism evidence="2 3">
    <name type="scientific">Chloracidobacterium validum</name>
    <dbReference type="NCBI Taxonomy" id="2821543"/>
    <lineage>
        <taxon>Bacteria</taxon>
        <taxon>Pseudomonadati</taxon>
        <taxon>Acidobacteriota</taxon>
        <taxon>Terriglobia</taxon>
        <taxon>Terriglobales</taxon>
        <taxon>Acidobacteriaceae</taxon>
        <taxon>Chloracidobacterium</taxon>
    </lineage>
</organism>
<dbReference type="GO" id="GO:0032259">
    <property type="term" value="P:methylation"/>
    <property type="evidence" value="ECO:0007669"/>
    <property type="project" value="UniProtKB-KW"/>
</dbReference>
<dbReference type="GO" id="GO:0008168">
    <property type="term" value="F:methyltransferase activity"/>
    <property type="evidence" value="ECO:0007669"/>
    <property type="project" value="UniProtKB-KW"/>
</dbReference>
<keyword evidence="3" id="KW-1185">Reference proteome</keyword>
<feature type="domain" description="Methyltransferase" evidence="1">
    <location>
        <begin position="46"/>
        <end position="142"/>
    </location>
</feature>
<name>A0ABX8BCB6_9BACT</name>
<dbReference type="RefSeq" id="WP_211430460.1">
    <property type="nucleotide sequence ID" value="NZ_CP072649.1"/>
</dbReference>
<proteinExistence type="predicted"/>
<dbReference type="CDD" id="cd02440">
    <property type="entry name" value="AdoMet_MTases"/>
    <property type="match status" value="1"/>
</dbReference>
<dbReference type="PANTHER" id="PTHR42912">
    <property type="entry name" value="METHYLTRANSFERASE"/>
    <property type="match status" value="1"/>
</dbReference>
<dbReference type="Proteomes" id="UP000676506">
    <property type="component" value="Chromosome 2"/>
</dbReference>
<gene>
    <name evidence="2" type="ORF">J8C06_12370</name>
</gene>
<sequence length="222" mass="24437">MRDFRPALAFPALTPWFDAVAKVAIRDDVLKRRLSALLPLEPGQSVLDVGCGTGTLLLHLHERQPQARLFGVDADPVALAIAEQKGRRAGVAWSLTRASATELPFPDGQFEVVVTSLVFHHLTTPQKQRALREIRRVLNPRGRLLLADYGAPQTWLEALAFLPVRLFDGFDVTEANVQGQLPDQMRQSGFATVECRAELPTAFGYITAWQAQPAPPAEPMPA</sequence>
<protein>
    <submittedName>
        <fullName evidence="2">Class I SAM-dependent methyltransferase</fullName>
    </submittedName>
</protein>
<accession>A0ABX8BCB6</accession>
<dbReference type="Pfam" id="PF13649">
    <property type="entry name" value="Methyltransf_25"/>
    <property type="match status" value="1"/>
</dbReference>
<dbReference type="PANTHER" id="PTHR42912:SF93">
    <property type="entry name" value="N6-ADENOSINE-METHYLTRANSFERASE TMT1A"/>
    <property type="match status" value="1"/>
</dbReference>
<dbReference type="InterPro" id="IPR029063">
    <property type="entry name" value="SAM-dependent_MTases_sf"/>
</dbReference>
<reference evidence="2 3" key="1">
    <citation type="submission" date="2021-03" db="EMBL/GenBank/DDBJ databases">
        <title>Genomic and phenotypic characterization of Chloracidobacterium isolates provides evidence for multiple species.</title>
        <authorList>
            <person name="Saini M.K."/>
            <person name="Costas A.M.G."/>
            <person name="Tank M."/>
            <person name="Bryant D.A."/>
        </authorList>
    </citation>
    <scope>NUCLEOTIDE SEQUENCE [LARGE SCALE GENOMIC DNA]</scope>
    <source>
        <strain evidence="2 3">BV2-C</strain>
    </source>
</reference>
<keyword evidence="2" id="KW-0489">Methyltransferase</keyword>
<dbReference type="SUPFAM" id="SSF53335">
    <property type="entry name" value="S-adenosyl-L-methionine-dependent methyltransferases"/>
    <property type="match status" value="1"/>
</dbReference>
<keyword evidence="2" id="KW-0808">Transferase</keyword>
<dbReference type="EMBL" id="CP072649">
    <property type="protein sequence ID" value="QUW04571.1"/>
    <property type="molecule type" value="Genomic_DNA"/>
</dbReference>
<evidence type="ECO:0000313" key="3">
    <source>
        <dbReference type="Proteomes" id="UP000676506"/>
    </source>
</evidence>
<dbReference type="Gene3D" id="3.40.50.150">
    <property type="entry name" value="Vaccinia Virus protein VP39"/>
    <property type="match status" value="1"/>
</dbReference>
<dbReference type="InterPro" id="IPR050508">
    <property type="entry name" value="Methyltransf_Superfamily"/>
</dbReference>